<keyword evidence="3" id="KW-1185">Reference proteome</keyword>
<feature type="chain" id="PRO_5027057347" description="C1q domain-containing protein" evidence="1">
    <location>
        <begin position="20"/>
        <end position="261"/>
    </location>
</feature>
<evidence type="ECO:0000313" key="3">
    <source>
        <dbReference type="Proteomes" id="UP000445144"/>
    </source>
</evidence>
<evidence type="ECO:0008006" key="4">
    <source>
        <dbReference type="Google" id="ProtNLM"/>
    </source>
</evidence>
<name>A0A6N4XDI7_9FLAO</name>
<gene>
    <name evidence="2" type="ORF">CHRY9293_02756</name>
</gene>
<accession>A0A6N4XDI7</accession>
<dbReference type="AlphaFoldDB" id="A0A6N4XDI7"/>
<evidence type="ECO:0000256" key="1">
    <source>
        <dbReference type="SAM" id="SignalP"/>
    </source>
</evidence>
<reference evidence="2 3" key="1">
    <citation type="submission" date="2020-01" db="EMBL/GenBank/DDBJ databases">
        <authorList>
            <person name="Rodrigo-Torres L."/>
            <person name="Arahal R. D."/>
            <person name="Lucena T."/>
        </authorList>
    </citation>
    <scope>NUCLEOTIDE SEQUENCE [LARGE SCALE GENOMIC DNA]</scope>
    <source>
        <strain evidence="2 3">CECT 9293</strain>
    </source>
</reference>
<sequence>MKNMILLPLCILLAGRVYGQVGVNTQNPQGVFHVDGAKDNALTGTPTVAQQANDVIITSSGSIGVGTTSPSTKLHINTVSNEKALRITDGTQGAGKVLTSDSNGIGSWQDAGVAGGITTITGVTPQTLTPYGTTDDKYMNSYIDLPTGKWFIFLGYLLHGATGANQRYASRFTFSSSSSSIETVGYNYIGGNKYVFNQTSNGGAGAHDYGMFTSGIIRVEVTSTSAVRLHVWDNGSRGSGETTGVSIGPNGEDYLFAIKAN</sequence>
<keyword evidence="1" id="KW-0732">Signal</keyword>
<feature type="signal peptide" evidence="1">
    <location>
        <begin position="1"/>
        <end position="19"/>
    </location>
</feature>
<protein>
    <recommendedName>
        <fullName evidence="4">C1q domain-containing protein</fullName>
    </recommendedName>
</protein>
<dbReference type="Proteomes" id="UP000445144">
    <property type="component" value="Unassembled WGS sequence"/>
</dbReference>
<evidence type="ECO:0000313" key="2">
    <source>
        <dbReference type="EMBL" id="CAA7196680.1"/>
    </source>
</evidence>
<dbReference type="EMBL" id="CACVBR010000029">
    <property type="protein sequence ID" value="CAA7196680.1"/>
    <property type="molecule type" value="Genomic_DNA"/>
</dbReference>
<organism evidence="2 3">
    <name type="scientific">Chryseobacterium potabilaquae</name>
    <dbReference type="NCBI Taxonomy" id="2675057"/>
    <lineage>
        <taxon>Bacteria</taxon>
        <taxon>Pseudomonadati</taxon>
        <taxon>Bacteroidota</taxon>
        <taxon>Flavobacteriia</taxon>
        <taxon>Flavobacteriales</taxon>
        <taxon>Weeksellaceae</taxon>
        <taxon>Chryseobacterium group</taxon>
        <taxon>Chryseobacterium</taxon>
    </lineage>
</organism>
<dbReference type="RefSeq" id="WP_162033461.1">
    <property type="nucleotide sequence ID" value="NZ_CACVBR010000029.1"/>
</dbReference>
<proteinExistence type="predicted"/>